<proteinExistence type="predicted"/>
<dbReference type="AlphaFoldDB" id="A0A382GWS0"/>
<gene>
    <name evidence="3" type="ORF">METZ01_LOCUS232390</name>
</gene>
<feature type="transmembrane region" description="Helical" evidence="1">
    <location>
        <begin position="224"/>
        <end position="245"/>
    </location>
</feature>
<protein>
    <recommendedName>
        <fullName evidence="2">DUF6785 domain-containing protein</fullName>
    </recommendedName>
</protein>
<sequence>MDSNLSLTTRLTTSKQTGVTWKSVAVAICLIPLSYYWIIVGEVGLVGYALNTYAVPFYNVVFTVFLLVILNSVLKRSTSIELFTANELLTTYILLSAACALPSITLMTILVTTVGHAFWFNTPENEWRQLFWDQLPSWLTVRDKDVLAGYYQGDSTFYLAQHLIAWIQPTLYWSLFVTVLIFMMLCINTIIRKQWIEHEHLSYPIAQLPYRFITQTGSLFSYRIVWIGFCTSALIGIFNGVSFLIPSLPEIPIKRIGGWQGFGHLFTEKPWNEIGRISVSFYPFVIGLGLLMPLDLSFSSWIFFLFYKAQLVLSSTIGLTKLPGFPYIDRQCLGAAIGLFLTLLLFNLNYLKGVIKTAYEKSDTDRHEPVSYRFALSGLVFGLGFLCLFSWGIGMSFWLVPIFFAIYLVIIIVLTRMRAELGFPVHAMENMQIDQVLIDVLGTPGTDPGSGWDV</sequence>
<feature type="transmembrane region" description="Helical" evidence="1">
    <location>
        <begin position="372"/>
        <end position="391"/>
    </location>
</feature>
<feature type="transmembrane region" description="Helical" evidence="1">
    <location>
        <begin position="21"/>
        <end position="39"/>
    </location>
</feature>
<name>A0A382GWS0_9ZZZZ</name>
<feature type="transmembrane region" description="Helical" evidence="1">
    <location>
        <begin position="171"/>
        <end position="191"/>
    </location>
</feature>
<dbReference type="InterPro" id="IPR046712">
    <property type="entry name" value="DUF6785"/>
</dbReference>
<keyword evidence="1" id="KW-0472">Membrane</keyword>
<evidence type="ECO:0000313" key="3">
    <source>
        <dbReference type="EMBL" id="SVB79536.1"/>
    </source>
</evidence>
<evidence type="ECO:0000256" key="1">
    <source>
        <dbReference type="SAM" id="Phobius"/>
    </source>
</evidence>
<feature type="transmembrane region" description="Helical" evidence="1">
    <location>
        <begin position="91"/>
        <end position="119"/>
    </location>
</feature>
<keyword evidence="1" id="KW-0812">Transmembrane</keyword>
<organism evidence="3">
    <name type="scientific">marine metagenome</name>
    <dbReference type="NCBI Taxonomy" id="408172"/>
    <lineage>
        <taxon>unclassified sequences</taxon>
        <taxon>metagenomes</taxon>
        <taxon>ecological metagenomes</taxon>
    </lineage>
</organism>
<dbReference type="Pfam" id="PF20581">
    <property type="entry name" value="DUF6785"/>
    <property type="match status" value="1"/>
</dbReference>
<accession>A0A382GWS0</accession>
<feature type="non-terminal residue" evidence="3">
    <location>
        <position position="454"/>
    </location>
</feature>
<keyword evidence="1" id="KW-1133">Transmembrane helix</keyword>
<feature type="transmembrane region" description="Helical" evidence="1">
    <location>
        <begin position="332"/>
        <end position="351"/>
    </location>
</feature>
<evidence type="ECO:0000259" key="2">
    <source>
        <dbReference type="Pfam" id="PF20581"/>
    </source>
</evidence>
<reference evidence="3" key="1">
    <citation type="submission" date="2018-05" db="EMBL/GenBank/DDBJ databases">
        <authorList>
            <person name="Lanie J.A."/>
            <person name="Ng W.-L."/>
            <person name="Kazmierczak K.M."/>
            <person name="Andrzejewski T.M."/>
            <person name="Davidsen T.M."/>
            <person name="Wayne K.J."/>
            <person name="Tettelin H."/>
            <person name="Glass J.I."/>
            <person name="Rusch D."/>
            <person name="Podicherti R."/>
            <person name="Tsui H.-C.T."/>
            <person name="Winkler M.E."/>
        </authorList>
    </citation>
    <scope>NUCLEOTIDE SEQUENCE</scope>
</reference>
<feature type="transmembrane region" description="Helical" evidence="1">
    <location>
        <begin position="397"/>
        <end position="414"/>
    </location>
</feature>
<dbReference type="EMBL" id="UINC01057885">
    <property type="protein sequence ID" value="SVB79536.1"/>
    <property type="molecule type" value="Genomic_DNA"/>
</dbReference>
<feature type="domain" description="DUF6785" evidence="2">
    <location>
        <begin position="20"/>
        <end position="444"/>
    </location>
</feature>
<feature type="transmembrane region" description="Helical" evidence="1">
    <location>
        <begin position="45"/>
        <end position="70"/>
    </location>
</feature>